<feature type="non-terminal residue" evidence="3">
    <location>
        <position position="1"/>
    </location>
</feature>
<dbReference type="Pfam" id="PF02836">
    <property type="entry name" value="Glyco_hydro_2_C"/>
    <property type="match status" value="1"/>
</dbReference>
<comment type="caution">
    <text evidence="3">The sequence shown here is derived from an EMBL/GenBank/DDBJ whole genome shotgun (WGS) entry which is preliminary data.</text>
</comment>
<gene>
    <name evidence="3" type="ORF">S01H1_47012</name>
</gene>
<name>X0WZL0_9ZZZZ</name>
<dbReference type="Gene3D" id="3.20.20.80">
    <property type="entry name" value="Glycosidases"/>
    <property type="match status" value="1"/>
</dbReference>
<evidence type="ECO:0000259" key="2">
    <source>
        <dbReference type="Pfam" id="PF02836"/>
    </source>
</evidence>
<dbReference type="GO" id="GO:0004566">
    <property type="term" value="F:beta-glucuronidase activity"/>
    <property type="evidence" value="ECO:0007669"/>
    <property type="project" value="TreeGrafter"/>
</dbReference>
<dbReference type="PANTHER" id="PTHR10066">
    <property type="entry name" value="BETA-GLUCURONIDASE"/>
    <property type="match status" value="1"/>
</dbReference>
<comment type="similarity">
    <text evidence="1">Belongs to the glycosyl hydrolase 2 family.</text>
</comment>
<sequence>FWSIQNESRSDTPEGQKLFGELSALAKQLDDSRLVTMATSCQYKDMCYGFVDVIGVNCYHGWYQGNKEDWMGELVNLKAHLKDNGFDDKPLIIAEFGASAFLSDRSFERQRKYSEEFQADLIEYIIKLLRDDDQIAGLYVWQYCDIRTAKLLERPRCYNNKGILDENRKPKLAYHKVREMFALFDEQKYAIT</sequence>
<feature type="domain" description="Glycoside hydrolase family 2 catalytic" evidence="2">
    <location>
        <begin position="1"/>
        <end position="182"/>
    </location>
</feature>
<dbReference type="InterPro" id="IPR017853">
    <property type="entry name" value="GH"/>
</dbReference>
<dbReference type="GO" id="GO:0019391">
    <property type="term" value="P:glucuronoside catabolic process"/>
    <property type="evidence" value="ECO:0007669"/>
    <property type="project" value="TreeGrafter"/>
</dbReference>
<reference evidence="3" key="1">
    <citation type="journal article" date="2014" name="Front. Microbiol.">
        <title>High frequency of phylogenetically diverse reductive dehalogenase-homologous genes in deep subseafloor sedimentary metagenomes.</title>
        <authorList>
            <person name="Kawai M."/>
            <person name="Futagami T."/>
            <person name="Toyoda A."/>
            <person name="Takaki Y."/>
            <person name="Nishi S."/>
            <person name="Hori S."/>
            <person name="Arai W."/>
            <person name="Tsubouchi T."/>
            <person name="Morono Y."/>
            <person name="Uchiyama I."/>
            <person name="Ito T."/>
            <person name="Fujiyama A."/>
            <person name="Inagaki F."/>
            <person name="Takami H."/>
        </authorList>
    </citation>
    <scope>NUCLEOTIDE SEQUENCE</scope>
    <source>
        <strain evidence="3">Expedition CK06-06</strain>
    </source>
</reference>
<dbReference type="GO" id="GO:0005975">
    <property type="term" value="P:carbohydrate metabolic process"/>
    <property type="evidence" value="ECO:0007669"/>
    <property type="project" value="InterPro"/>
</dbReference>
<organism evidence="3">
    <name type="scientific">marine sediment metagenome</name>
    <dbReference type="NCBI Taxonomy" id="412755"/>
    <lineage>
        <taxon>unclassified sequences</taxon>
        <taxon>metagenomes</taxon>
        <taxon>ecological metagenomes</taxon>
    </lineage>
</organism>
<protein>
    <recommendedName>
        <fullName evidence="2">Glycoside hydrolase family 2 catalytic domain-containing protein</fullName>
    </recommendedName>
</protein>
<evidence type="ECO:0000313" key="3">
    <source>
        <dbReference type="EMBL" id="GAG18186.1"/>
    </source>
</evidence>
<evidence type="ECO:0000256" key="1">
    <source>
        <dbReference type="ARBA" id="ARBA00007401"/>
    </source>
</evidence>
<accession>X0WZL0</accession>
<dbReference type="InterPro" id="IPR006103">
    <property type="entry name" value="Glyco_hydro_2_cat"/>
</dbReference>
<dbReference type="EMBL" id="BARS01030124">
    <property type="protein sequence ID" value="GAG18186.1"/>
    <property type="molecule type" value="Genomic_DNA"/>
</dbReference>
<dbReference type="PANTHER" id="PTHR10066:SF67">
    <property type="entry name" value="BETA-GLUCURONIDASE"/>
    <property type="match status" value="1"/>
</dbReference>
<dbReference type="SUPFAM" id="SSF51445">
    <property type="entry name" value="(Trans)glycosidases"/>
    <property type="match status" value="1"/>
</dbReference>
<proteinExistence type="inferred from homology"/>
<dbReference type="AlphaFoldDB" id="X0WZL0"/>
<dbReference type="GO" id="GO:0030246">
    <property type="term" value="F:carbohydrate binding"/>
    <property type="evidence" value="ECO:0007669"/>
    <property type="project" value="TreeGrafter"/>
</dbReference>